<keyword evidence="8 11" id="KW-0411">Iron-sulfur</keyword>
<evidence type="ECO:0000256" key="1">
    <source>
        <dbReference type="ARBA" id="ARBA00001966"/>
    </source>
</evidence>
<comment type="caution">
    <text evidence="14">The sequence shown here is derived from an EMBL/GenBank/DDBJ whole genome shotgun (WGS) entry which is preliminary data.</text>
</comment>
<evidence type="ECO:0000256" key="7">
    <source>
        <dbReference type="ARBA" id="ARBA00023004"/>
    </source>
</evidence>
<dbReference type="PANTHER" id="PTHR30182:SF1">
    <property type="entry name" value="L-SERINE DEHYDRATASE 1"/>
    <property type="match status" value="1"/>
</dbReference>
<reference evidence="14 15" key="1">
    <citation type="submission" date="2013-10" db="EMBL/GenBank/DDBJ databases">
        <title>The Genome Sequence of Helicobacter canis NCTC 12740.</title>
        <authorList>
            <consortium name="The Broad Institute Genomics Platform"/>
            <person name="Earl A."/>
            <person name="Fox J.G."/>
            <person name="Shen Z."/>
            <person name="Young S.K."/>
            <person name="Zeng Q."/>
            <person name="Gargeya S."/>
            <person name="Fitzgerald M."/>
            <person name="Abouelleil A."/>
            <person name="Alvarado L."/>
            <person name="Chapman S.B."/>
            <person name="Gainer-Dewar J."/>
            <person name="Goldberg J."/>
            <person name="Griggs A."/>
            <person name="Gujja S."/>
            <person name="Hansen M."/>
            <person name="Howarth C."/>
            <person name="Imamovic A."/>
            <person name="Ireland A."/>
            <person name="Larimer J."/>
            <person name="McCowan C."/>
            <person name="Murphy C."/>
            <person name="Pearson M."/>
            <person name="Poon T.W."/>
            <person name="Priest M."/>
            <person name="Roberts A."/>
            <person name="Saif S."/>
            <person name="Shea T."/>
            <person name="Sykes S."/>
            <person name="Wortman J."/>
            <person name="Nusbaum C."/>
            <person name="Birren B."/>
        </authorList>
    </citation>
    <scope>NUCLEOTIDE SEQUENCE [LARGE SCALE GENOMIC DNA]</scope>
    <source>
        <strain evidence="14 15">NCTC 12740</strain>
    </source>
</reference>
<dbReference type="Gene3D" id="3.30.1330.90">
    <property type="entry name" value="D-3-phosphoglycerate dehydrogenase, domain 3"/>
    <property type="match status" value="1"/>
</dbReference>
<dbReference type="InterPro" id="IPR005131">
    <property type="entry name" value="Ser_deHydtase_bsu"/>
</dbReference>
<proteinExistence type="inferred from homology"/>
<dbReference type="PANTHER" id="PTHR30182">
    <property type="entry name" value="L-SERINE DEHYDRATASE"/>
    <property type="match status" value="1"/>
</dbReference>
<keyword evidence="5 11" id="KW-0004">4Fe-4S</keyword>
<evidence type="ECO:0000256" key="8">
    <source>
        <dbReference type="ARBA" id="ARBA00023014"/>
    </source>
</evidence>
<keyword evidence="6 11" id="KW-0479">Metal-binding</keyword>
<name>V8CGH1_9HELI</name>
<dbReference type="SUPFAM" id="SSF143548">
    <property type="entry name" value="Serine metabolism enzymes domain"/>
    <property type="match status" value="1"/>
</dbReference>
<sequence>MSESSVSDLAMSNLGICKIGVGPSSSHTLGPLIAGNRFCEQIAPKLESISTITITLYGSLSLTGRGHLSDKAILWGLENLQAKTLTKDLQATTLARVYDTKQLNLCGAKLISFDSERDIIFSDEFLPQHENALRIEAFSAQGEKLESSTYFSIGGGFVKSAQELESSQEEKVDSSLWQIENATKALYLCDEKSCDLAALSLEYELQFRDEGSIRAYCLEVWECMQEAYKQGTHPSEVYLPGKLHLKRRAKGLFERVHTTSDPLGIIDFISLYAIAIAEENASGARVVTAPTNGACAVIPAVMLYLKNHTIGFSDDKAIEFLLTAMLIGSFIKKNASISGAEAGCQAEIGSASSMAAGAMATILGADPRKACNAAEMAMEHHLGLTCDPVGGLVQIPCIERNAFGAIKAISAARMAMTRKSTPIVSLDEVIKTMYQTGKDMNAKYRETALGGLAKTLSSVC</sequence>
<dbReference type="Pfam" id="PF03315">
    <property type="entry name" value="SDH_beta"/>
    <property type="match status" value="1"/>
</dbReference>
<dbReference type="STRING" id="1357399.HMPREF2087_00869"/>
<accession>V8CGH1</accession>
<dbReference type="Proteomes" id="UP000018688">
    <property type="component" value="Unassembled WGS sequence"/>
</dbReference>
<comment type="pathway">
    <text evidence="2">Carbohydrate biosynthesis; gluconeogenesis.</text>
</comment>
<dbReference type="GO" id="GO:0046872">
    <property type="term" value="F:metal ion binding"/>
    <property type="evidence" value="ECO:0007669"/>
    <property type="project" value="UniProtKB-KW"/>
</dbReference>
<evidence type="ECO:0000259" key="12">
    <source>
        <dbReference type="Pfam" id="PF03313"/>
    </source>
</evidence>
<dbReference type="HOGENOM" id="CLU_022305_0_1_7"/>
<evidence type="ECO:0000256" key="10">
    <source>
        <dbReference type="ARBA" id="ARBA00049406"/>
    </source>
</evidence>
<dbReference type="EMBL" id="AZJJ01000002">
    <property type="protein sequence ID" value="ETD26488.1"/>
    <property type="molecule type" value="Genomic_DNA"/>
</dbReference>
<organism evidence="14 15">
    <name type="scientific">Helicobacter canis NCTC 12740</name>
    <dbReference type="NCBI Taxonomy" id="1357399"/>
    <lineage>
        <taxon>Bacteria</taxon>
        <taxon>Pseudomonadati</taxon>
        <taxon>Campylobacterota</taxon>
        <taxon>Epsilonproteobacteria</taxon>
        <taxon>Campylobacterales</taxon>
        <taxon>Helicobacteraceae</taxon>
        <taxon>Helicobacter</taxon>
    </lineage>
</organism>
<comment type="cofactor">
    <cofactor evidence="1 11">
        <name>[4Fe-4S] cluster</name>
        <dbReference type="ChEBI" id="CHEBI:49883"/>
    </cofactor>
</comment>
<comment type="similarity">
    <text evidence="3 11">Belongs to the iron-sulfur dependent L-serine dehydratase family.</text>
</comment>
<evidence type="ECO:0000256" key="6">
    <source>
        <dbReference type="ARBA" id="ARBA00022723"/>
    </source>
</evidence>
<dbReference type="FunFam" id="3.30.1330.90:FF:000001">
    <property type="entry name" value="L-serine ammonia-lyase 1"/>
    <property type="match status" value="1"/>
</dbReference>
<dbReference type="InterPro" id="IPR005130">
    <property type="entry name" value="Ser_deHydtase-like_asu"/>
</dbReference>
<keyword evidence="15" id="KW-1185">Reference proteome</keyword>
<protein>
    <recommendedName>
        <fullName evidence="11">L-serine dehydratase</fullName>
        <ecNumber evidence="11">4.3.1.17</ecNumber>
    </recommendedName>
</protein>
<dbReference type="Pfam" id="PF03313">
    <property type="entry name" value="SDH_alpha"/>
    <property type="match status" value="1"/>
</dbReference>
<dbReference type="NCBIfam" id="TIGR00720">
    <property type="entry name" value="sda_mono"/>
    <property type="match status" value="1"/>
</dbReference>
<evidence type="ECO:0000256" key="9">
    <source>
        <dbReference type="ARBA" id="ARBA00023239"/>
    </source>
</evidence>
<evidence type="ECO:0000313" key="14">
    <source>
        <dbReference type="EMBL" id="ETD26488.1"/>
    </source>
</evidence>
<comment type="catalytic activity">
    <reaction evidence="10 11">
        <text>L-serine = pyruvate + NH4(+)</text>
        <dbReference type="Rhea" id="RHEA:19169"/>
        <dbReference type="ChEBI" id="CHEBI:15361"/>
        <dbReference type="ChEBI" id="CHEBI:28938"/>
        <dbReference type="ChEBI" id="CHEBI:33384"/>
        <dbReference type="EC" id="4.3.1.17"/>
    </reaction>
</comment>
<feature type="domain" description="Serine dehydratase beta chain" evidence="13">
    <location>
        <begin position="14"/>
        <end position="162"/>
    </location>
</feature>
<keyword evidence="7 11" id="KW-0408">Iron</keyword>
<feature type="domain" description="Serine dehydratase-like alpha subunit" evidence="12">
    <location>
        <begin position="194"/>
        <end position="453"/>
    </location>
</feature>
<evidence type="ECO:0000256" key="11">
    <source>
        <dbReference type="RuleBase" id="RU366059"/>
    </source>
</evidence>
<evidence type="ECO:0000313" key="15">
    <source>
        <dbReference type="Proteomes" id="UP000018688"/>
    </source>
</evidence>
<dbReference type="PATRIC" id="fig|1357399.3.peg.915"/>
<evidence type="ECO:0000256" key="3">
    <source>
        <dbReference type="ARBA" id="ARBA00008636"/>
    </source>
</evidence>
<dbReference type="InterPro" id="IPR004644">
    <property type="entry name" value="Fe-S_L-Ser_mono"/>
</dbReference>
<dbReference type="GO" id="GO:0051539">
    <property type="term" value="F:4 iron, 4 sulfur cluster binding"/>
    <property type="evidence" value="ECO:0007669"/>
    <property type="project" value="UniProtKB-UniRule"/>
</dbReference>
<dbReference type="eggNOG" id="COG1760">
    <property type="taxonomic scope" value="Bacteria"/>
</dbReference>
<dbReference type="InterPro" id="IPR051318">
    <property type="entry name" value="Fe-S_L-Ser"/>
</dbReference>
<evidence type="ECO:0000256" key="2">
    <source>
        <dbReference type="ARBA" id="ARBA00004742"/>
    </source>
</evidence>
<dbReference type="InterPro" id="IPR029009">
    <property type="entry name" value="ASB_dom_sf"/>
</dbReference>
<gene>
    <name evidence="14" type="ORF">HMPREF2087_00869</name>
</gene>
<evidence type="ECO:0000256" key="5">
    <source>
        <dbReference type="ARBA" id="ARBA00022485"/>
    </source>
</evidence>
<keyword evidence="4 11" id="KW-0312">Gluconeogenesis</keyword>
<dbReference type="GO" id="GO:0003941">
    <property type="term" value="F:L-serine ammonia-lyase activity"/>
    <property type="evidence" value="ECO:0007669"/>
    <property type="project" value="UniProtKB-UniRule"/>
</dbReference>
<evidence type="ECO:0000256" key="4">
    <source>
        <dbReference type="ARBA" id="ARBA00022432"/>
    </source>
</evidence>
<dbReference type="AlphaFoldDB" id="V8CGH1"/>
<dbReference type="GO" id="GO:0006094">
    <property type="term" value="P:gluconeogenesis"/>
    <property type="evidence" value="ECO:0007669"/>
    <property type="project" value="UniProtKB-KW"/>
</dbReference>
<dbReference type="EC" id="4.3.1.17" evidence="11"/>
<keyword evidence="9 11" id="KW-0456">Lyase</keyword>
<evidence type="ECO:0000259" key="13">
    <source>
        <dbReference type="Pfam" id="PF03315"/>
    </source>
</evidence>